<feature type="domain" description="Amidohydrolase 3" evidence="1">
    <location>
        <begin position="111"/>
        <end position="413"/>
    </location>
</feature>
<comment type="caution">
    <text evidence="2">The sequence shown here is derived from an EMBL/GenBank/DDBJ whole genome shotgun (WGS) entry which is preliminary data.</text>
</comment>
<dbReference type="RefSeq" id="WP_189083378.1">
    <property type="nucleotide sequence ID" value="NZ_BMRJ01000001.1"/>
</dbReference>
<dbReference type="SUPFAM" id="SSF51338">
    <property type="entry name" value="Composite domain of metallo-dependent hydrolases"/>
    <property type="match status" value="1"/>
</dbReference>
<dbReference type="GO" id="GO:0016814">
    <property type="term" value="F:hydrolase activity, acting on carbon-nitrogen (but not peptide) bonds, in cyclic amidines"/>
    <property type="evidence" value="ECO:0007669"/>
    <property type="project" value="TreeGrafter"/>
</dbReference>
<dbReference type="PANTHER" id="PTHR32027:SF9">
    <property type="entry name" value="BLL3847 PROTEIN"/>
    <property type="match status" value="1"/>
</dbReference>
<reference evidence="2" key="2">
    <citation type="submission" date="2020-09" db="EMBL/GenBank/DDBJ databases">
        <authorList>
            <person name="Sun Q."/>
            <person name="Ohkuma M."/>
        </authorList>
    </citation>
    <scope>NUCLEOTIDE SEQUENCE</scope>
    <source>
        <strain evidence="2">JCM 3346</strain>
    </source>
</reference>
<reference evidence="2" key="1">
    <citation type="journal article" date="2014" name="Int. J. Syst. Evol. Microbiol.">
        <title>Complete genome sequence of Corynebacterium casei LMG S-19264T (=DSM 44701T), isolated from a smear-ripened cheese.</title>
        <authorList>
            <consortium name="US DOE Joint Genome Institute (JGI-PGF)"/>
            <person name="Walter F."/>
            <person name="Albersmeier A."/>
            <person name="Kalinowski J."/>
            <person name="Ruckert C."/>
        </authorList>
    </citation>
    <scope>NUCLEOTIDE SEQUENCE</scope>
    <source>
        <strain evidence="2">JCM 3346</strain>
    </source>
</reference>
<dbReference type="InterPro" id="IPR052349">
    <property type="entry name" value="Metallo-hydrolase_Enzymes"/>
</dbReference>
<dbReference type="SUPFAM" id="SSF51556">
    <property type="entry name" value="Metallo-dependent hydrolases"/>
    <property type="match status" value="1"/>
</dbReference>
<evidence type="ECO:0000313" key="3">
    <source>
        <dbReference type="Proteomes" id="UP000610303"/>
    </source>
</evidence>
<dbReference type="Gene3D" id="3.20.20.140">
    <property type="entry name" value="Metal-dependent hydrolases"/>
    <property type="match status" value="1"/>
</dbReference>
<gene>
    <name evidence="2" type="ORF">GCM10010196_01150</name>
</gene>
<evidence type="ECO:0000313" key="2">
    <source>
        <dbReference type="EMBL" id="GGR12467.1"/>
    </source>
</evidence>
<dbReference type="InterPro" id="IPR032466">
    <property type="entry name" value="Metal_Hydrolase"/>
</dbReference>
<dbReference type="Pfam" id="PF07969">
    <property type="entry name" value="Amidohydro_3"/>
    <property type="match status" value="1"/>
</dbReference>
<dbReference type="AlphaFoldDB" id="A0A918C8R8"/>
<dbReference type="PANTHER" id="PTHR32027">
    <property type="entry name" value="CYTOSINE DEAMINASE"/>
    <property type="match status" value="1"/>
</dbReference>
<dbReference type="Gene3D" id="2.30.40.10">
    <property type="entry name" value="Urease, subunit C, domain 1"/>
    <property type="match status" value="1"/>
</dbReference>
<dbReference type="Proteomes" id="UP000610303">
    <property type="component" value="Unassembled WGS sequence"/>
</dbReference>
<protein>
    <submittedName>
        <fullName evidence="2">Cytosine deaminase</fullName>
    </submittedName>
</protein>
<organism evidence="2 3">
    <name type="scientific">Agromyces mediolanus</name>
    <name type="common">Corynebacterium mediolanum</name>
    <dbReference type="NCBI Taxonomy" id="41986"/>
    <lineage>
        <taxon>Bacteria</taxon>
        <taxon>Bacillati</taxon>
        <taxon>Actinomycetota</taxon>
        <taxon>Actinomycetes</taxon>
        <taxon>Micrococcales</taxon>
        <taxon>Microbacteriaceae</taxon>
        <taxon>Agromyces</taxon>
    </lineage>
</organism>
<evidence type="ECO:0000259" key="1">
    <source>
        <dbReference type="Pfam" id="PF07969"/>
    </source>
</evidence>
<name>A0A918C8R8_AGRME</name>
<accession>A0A918C8R8</accession>
<proteinExistence type="predicted"/>
<dbReference type="InterPro" id="IPR013108">
    <property type="entry name" value="Amidohydro_3"/>
</dbReference>
<keyword evidence="3" id="KW-1185">Reference proteome</keyword>
<dbReference type="EMBL" id="BMRJ01000001">
    <property type="protein sequence ID" value="GGR12467.1"/>
    <property type="molecule type" value="Genomic_DNA"/>
</dbReference>
<dbReference type="InterPro" id="IPR011059">
    <property type="entry name" value="Metal-dep_hydrolase_composite"/>
</dbReference>
<sequence>MASETAQLIVRGARLDRDAAGAGAPAGALVDVVVRDGAIAAIGPDAAAGTTADEVIDAGGGLVTTPFVEPHSHPDKVYSRQRIAELGLVAHGPRPVLMQRQRDLKAAFTVDDVAERAGRFLRASALEGVGLLAGQADIDSVTGLASVEGVLRARAECDGVIETVVTAFPQEGMVGDARAYGLVAEALAMGADRVGGWPNNEADDEARLTHLRLVFELAERFGRPIDINVDYFTDPSERLLEPLAELTVAYGMQGLVNANHVGALETYPDDDAARVIEKVAAAGIAITVCPSNLQSSYPYRGVSRPNELLDAGVTVTIGTGNHEDNWESLGTLDPLERARFAWHALPLADRAGEGMDDAWRMVTSSARTAVGRPAPRLEAGAEASFVVLAAGDRLHALRNEAGSRWTVRRGALVASRRVSTELVYS</sequence>